<dbReference type="PANTHER" id="PTHR16062:SF19">
    <property type="entry name" value="PROTEIN POLYBROMO-1"/>
    <property type="match status" value="1"/>
</dbReference>
<gene>
    <name evidence="11" type="ORF">DASC09_049190</name>
</gene>
<feature type="compositionally biased region" description="Acidic residues" evidence="9">
    <location>
        <begin position="372"/>
        <end position="387"/>
    </location>
</feature>
<evidence type="ECO:0000256" key="7">
    <source>
        <dbReference type="ARBA" id="ARBA00023242"/>
    </source>
</evidence>
<evidence type="ECO:0000259" key="10">
    <source>
        <dbReference type="PROSITE" id="PS50014"/>
    </source>
</evidence>
<dbReference type="InterPro" id="IPR037382">
    <property type="entry name" value="Rsc/polybromo"/>
</dbReference>
<evidence type="ECO:0000256" key="9">
    <source>
        <dbReference type="SAM" id="MobiDB-lite"/>
    </source>
</evidence>
<dbReference type="GO" id="GO:0006338">
    <property type="term" value="P:chromatin remodeling"/>
    <property type="evidence" value="ECO:0007669"/>
    <property type="project" value="InterPro"/>
</dbReference>
<dbReference type="PANTHER" id="PTHR16062">
    <property type="entry name" value="SWI/SNF-RELATED"/>
    <property type="match status" value="1"/>
</dbReference>
<evidence type="ECO:0000313" key="12">
    <source>
        <dbReference type="Proteomes" id="UP001360560"/>
    </source>
</evidence>
<dbReference type="PROSITE" id="PS50014">
    <property type="entry name" value="BROMODOMAIN_2"/>
    <property type="match status" value="2"/>
</dbReference>
<evidence type="ECO:0000256" key="5">
    <source>
        <dbReference type="ARBA" id="ARBA00023117"/>
    </source>
</evidence>
<evidence type="ECO:0000256" key="1">
    <source>
        <dbReference type="ARBA" id="ARBA00004123"/>
    </source>
</evidence>
<feature type="domain" description="Bromo" evidence="10">
    <location>
        <begin position="51"/>
        <end position="113"/>
    </location>
</feature>
<dbReference type="GO" id="GO:0003682">
    <property type="term" value="F:chromatin binding"/>
    <property type="evidence" value="ECO:0007669"/>
    <property type="project" value="TreeGrafter"/>
</dbReference>
<evidence type="ECO:0000256" key="4">
    <source>
        <dbReference type="ARBA" id="ARBA00023015"/>
    </source>
</evidence>
<feature type="compositionally biased region" description="Basic and acidic residues" evidence="9">
    <location>
        <begin position="388"/>
        <end position="401"/>
    </location>
</feature>
<evidence type="ECO:0000313" key="11">
    <source>
        <dbReference type="EMBL" id="GMM37594.1"/>
    </source>
</evidence>
<keyword evidence="4" id="KW-0805">Transcription regulation</keyword>
<feature type="domain" description="Bromo" evidence="10">
    <location>
        <begin position="201"/>
        <end position="274"/>
    </location>
</feature>
<feature type="region of interest" description="Disordered" evidence="9">
    <location>
        <begin position="1"/>
        <end position="20"/>
    </location>
</feature>
<feature type="region of interest" description="Disordered" evidence="9">
    <location>
        <begin position="303"/>
        <end position="405"/>
    </location>
</feature>
<reference evidence="11 12" key="1">
    <citation type="journal article" date="2023" name="Elife">
        <title>Identification of key yeast species and microbe-microbe interactions impacting larval growth of Drosophila in the wild.</title>
        <authorList>
            <person name="Mure A."/>
            <person name="Sugiura Y."/>
            <person name="Maeda R."/>
            <person name="Honda K."/>
            <person name="Sakurai N."/>
            <person name="Takahashi Y."/>
            <person name="Watada M."/>
            <person name="Katoh T."/>
            <person name="Gotoh A."/>
            <person name="Gotoh Y."/>
            <person name="Taniguchi I."/>
            <person name="Nakamura K."/>
            <person name="Hayashi T."/>
            <person name="Katayama T."/>
            <person name="Uemura T."/>
            <person name="Hattori Y."/>
        </authorList>
    </citation>
    <scope>NUCLEOTIDE SEQUENCE [LARGE SCALE GENOMIC DNA]</scope>
    <source>
        <strain evidence="11 12">SC-9</strain>
    </source>
</reference>
<evidence type="ECO:0000256" key="3">
    <source>
        <dbReference type="ARBA" id="ARBA00022853"/>
    </source>
</evidence>
<dbReference type="SUPFAM" id="SSF47370">
    <property type="entry name" value="Bromodomain"/>
    <property type="match status" value="2"/>
</dbReference>
<organism evidence="11 12">
    <name type="scientific">Saccharomycopsis crataegensis</name>
    <dbReference type="NCBI Taxonomy" id="43959"/>
    <lineage>
        <taxon>Eukaryota</taxon>
        <taxon>Fungi</taxon>
        <taxon>Dikarya</taxon>
        <taxon>Ascomycota</taxon>
        <taxon>Saccharomycotina</taxon>
        <taxon>Saccharomycetes</taxon>
        <taxon>Saccharomycopsidaceae</taxon>
        <taxon>Saccharomycopsis</taxon>
    </lineage>
</organism>
<name>A0AAV5QS67_9ASCO</name>
<dbReference type="PRINTS" id="PR00503">
    <property type="entry name" value="BROMODOMAIN"/>
</dbReference>
<feature type="compositionally biased region" description="Acidic residues" evidence="9">
    <location>
        <begin position="351"/>
        <end position="365"/>
    </location>
</feature>
<evidence type="ECO:0000256" key="6">
    <source>
        <dbReference type="ARBA" id="ARBA00023163"/>
    </source>
</evidence>
<keyword evidence="12" id="KW-1185">Reference proteome</keyword>
<feature type="compositionally biased region" description="Basic residues" evidence="9">
    <location>
        <begin position="312"/>
        <end position="321"/>
    </location>
</feature>
<feature type="compositionally biased region" description="Low complexity" evidence="9">
    <location>
        <begin position="328"/>
        <end position="338"/>
    </location>
</feature>
<dbReference type="RefSeq" id="XP_064854590.1">
    <property type="nucleotide sequence ID" value="XM_064998518.1"/>
</dbReference>
<dbReference type="EMBL" id="BTFZ01000012">
    <property type="protein sequence ID" value="GMM37594.1"/>
    <property type="molecule type" value="Genomic_DNA"/>
</dbReference>
<dbReference type="GO" id="GO:0016586">
    <property type="term" value="C:RSC-type complex"/>
    <property type="evidence" value="ECO:0007669"/>
    <property type="project" value="InterPro"/>
</dbReference>
<dbReference type="InterPro" id="IPR036427">
    <property type="entry name" value="Bromodomain-like_sf"/>
</dbReference>
<keyword evidence="5 8" id="KW-0103">Bromodomain</keyword>
<dbReference type="CDD" id="cd04369">
    <property type="entry name" value="Bromodomain"/>
    <property type="match status" value="2"/>
</dbReference>
<dbReference type="AlphaFoldDB" id="A0AAV5QS67"/>
<sequence length="582" mass="66600">MVSKRRSSRVPDQSKKLKKPKVDDELYDFFKSTMALAQELRDGPRLIKTQFMRLPSKKLYADYYERIKIPVSFQEIKEKINNNAYGDAKEFLADFELMSDNASEYNLKESLIAIDAANISNFVRDQVEQFLKEDVGESAEKKAEAKESGTRLKLKLNNSSKTKTKEAEEPVDTNFLNKSINADLRHKLQDLLEKLKNFTENDEPIADVFLEEPSRKLYPDYYTIIKKPIAINTILKGLNNKKSSKYSKVENFFADMNLMWKNAQTYNEEDSLVYHFSEVLSKHFNESLCQLANDEGLTIPGLSEKVDLPAPGHKKKGRSTKHTAGAGSSLKLKLSKSSAPMKKETKSVKDEVEDEIPEEAEEEKEPEAKKEDEEEEKQEEEEEEGEEEARVAEHEKSEDARKPRRRVKDGDYALIRMVSINSSRPKGFGNQRMHYGQTGSDSQFANTVFQNWFEYNFEAGDYKISNVALNLPVFNNISNKGALTVFATLRDDLVDKKYENFLTVNDERVKPSPSITYADSDKVLTTRYDLKLAMGLNNIRISAKVLRDNTVSGGIDSSNILTVKDMERLPEEHIDFWVNVCQ</sequence>
<evidence type="ECO:0000256" key="2">
    <source>
        <dbReference type="ARBA" id="ARBA00022737"/>
    </source>
</evidence>
<keyword evidence="3" id="KW-0156">Chromatin regulator</keyword>
<keyword evidence="6" id="KW-0804">Transcription</keyword>
<dbReference type="InterPro" id="IPR001487">
    <property type="entry name" value="Bromodomain"/>
</dbReference>
<protein>
    <submittedName>
        <fullName evidence="11">Rsc4 protein</fullName>
    </submittedName>
</protein>
<keyword evidence="7" id="KW-0539">Nucleus</keyword>
<accession>A0AAV5QS67</accession>
<comment type="subcellular location">
    <subcellularLocation>
        <location evidence="1">Nucleus</location>
    </subcellularLocation>
</comment>
<dbReference type="Gene3D" id="1.20.920.10">
    <property type="entry name" value="Bromodomain-like"/>
    <property type="match status" value="2"/>
</dbReference>
<comment type="caution">
    <text evidence="11">The sequence shown here is derived from an EMBL/GenBank/DDBJ whole genome shotgun (WGS) entry which is preliminary data.</text>
</comment>
<dbReference type="GO" id="GO:0006368">
    <property type="term" value="P:transcription elongation by RNA polymerase II"/>
    <property type="evidence" value="ECO:0007669"/>
    <property type="project" value="TreeGrafter"/>
</dbReference>
<proteinExistence type="predicted"/>
<dbReference type="Pfam" id="PF00439">
    <property type="entry name" value="Bromodomain"/>
    <property type="match status" value="2"/>
</dbReference>
<keyword evidence="2" id="KW-0677">Repeat</keyword>
<dbReference type="Proteomes" id="UP001360560">
    <property type="component" value="Unassembled WGS sequence"/>
</dbReference>
<feature type="compositionally biased region" description="Basic and acidic residues" evidence="9">
    <location>
        <begin position="341"/>
        <end position="350"/>
    </location>
</feature>
<dbReference type="SMART" id="SM00297">
    <property type="entry name" value="BROMO"/>
    <property type="match status" value="2"/>
</dbReference>
<evidence type="ECO:0000256" key="8">
    <source>
        <dbReference type="PROSITE-ProRule" id="PRU00035"/>
    </source>
</evidence>
<dbReference type="GeneID" id="90075569"/>